<dbReference type="OrthoDB" id="4095286at2759"/>
<dbReference type="AlphaFoldDB" id="A3LQA6"/>
<gene>
    <name evidence="7" type="primary">BED1.2</name>
    <name evidence="7" type="ORF">PICST_30244</name>
</gene>
<dbReference type="InParanoid" id="A3LQA6"/>
<evidence type="ECO:0000256" key="5">
    <source>
        <dbReference type="SAM" id="MobiDB-lite"/>
    </source>
</evidence>
<evidence type="ECO:0000256" key="2">
    <source>
        <dbReference type="ARBA" id="ARBA00022771"/>
    </source>
</evidence>
<evidence type="ECO:0000259" key="6">
    <source>
        <dbReference type="PROSITE" id="PS50808"/>
    </source>
</evidence>
<keyword evidence="8" id="KW-1185">Reference proteome</keyword>
<feature type="region of interest" description="Disordered" evidence="5">
    <location>
        <begin position="22"/>
        <end position="91"/>
    </location>
</feature>
<dbReference type="GeneID" id="4837210"/>
<name>A3LQA6_PICST</name>
<feature type="compositionally biased region" description="Basic residues" evidence="5">
    <location>
        <begin position="82"/>
        <end position="91"/>
    </location>
</feature>
<proteinExistence type="predicted"/>
<evidence type="ECO:0000256" key="3">
    <source>
        <dbReference type="ARBA" id="ARBA00022833"/>
    </source>
</evidence>
<feature type="compositionally biased region" description="Polar residues" evidence="5">
    <location>
        <begin position="24"/>
        <end position="46"/>
    </location>
</feature>
<dbReference type="RefSeq" id="XP_001382675.2">
    <property type="nucleotide sequence ID" value="XM_001382638.1"/>
</dbReference>
<keyword evidence="1" id="KW-0479">Metal-binding</keyword>
<feature type="region of interest" description="Disordered" evidence="5">
    <location>
        <begin position="173"/>
        <end position="193"/>
    </location>
</feature>
<dbReference type="STRING" id="322104.A3LQA6"/>
<feature type="compositionally biased region" description="Polar residues" evidence="5">
    <location>
        <begin position="173"/>
        <end position="187"/>
    </location>
</feature>
<accession>A3LQA6</accession>
<dbReference type="eggNOG" id="ENOG502SA0F">
    <property type="taxonomic scope" value="Eukaryota"/>
</dbReference>
<reference evidence="7 8" key="1">
    <citation type="journal article" date="2007" name="Nat. Biotechnol.">
        <title>Genome sequence of the lignocellulose-bioconverting and xylose-fermenting yeast Pichia stipitis.</title>
        <authorList>
            <person name="Jeffries T.W."/>
            <person name="Grigoriev I.V."/>
            <person name="Grimwood J."/>
            <person name="Laplaza J.M."/>
            <person name="Aerts A."/>
            <person name="Salamov A."/>
            <person name="Schmutz J."/>
            <person name="Lindquist E."/>
            <person name="Dehal P."/>
            <person name="Shapiro H."/>
            <person name="Jin Y.S."/>
            <person name="Passoth V."/>
            <person name="Richardson P.M."/>
        </authorList>
    </citation>
    <scope>NUCLEOTIDE SEQUENCE [LARGE SCALE GENOMIC DNA]</scope>
    <source>
        <strain evidence="8">ATCC 58785 / CBS 6054 / NBRC 10063 / NRRL Y-11545</strain>
    </source>
</reference>
<dbReference type="Proteomes" id="UP000002258">
    <property type="component" value="Chromosome 2"/>
</dbReference>
<evidence type="ECO:0000313" key="8">
    <source>
        <dbReference type="Proteomes" id="UP000002258"/>
    </source>
</evidence>
<dbReference type="InterPro" id="IPR003656">
    <property type="entry name" value="Znf_BED"/>
</dbReference>
<dbReference type="EMBL" id="CP000496">
    <property type="protein sequence ID" value="ABN64646.2"/>
    <property type="molecule type" value="Genomic_DNA"/>
</dbReference>
<evidence type="ECO:0000313" key="7">
    <source>
        <dbReference type="EMBL" id="ABN64646.2"/>
    </source>
</evidence>
<keyword evidence="3" id="KW-0862">Zinc</keyword>
<dbReference type="OMA" id="NIAKCTY"/>
<dbReference type="KEGG" id="pic:PICST_30244"/>
<dbReference type="PROSITE" id="PS50808">
    <property type="entry name" value="ZF_BED"/>
    <property type="match status" value="1"/>
</dbReference>
<feature type="domain" description="BED-type" evidence="6">
    <location>
        <begin position="95"/>
        <end position="150"/>
    </location>
</feature>
<sequence length="324" mass="35545">MSYYTSNTAPLGYGNYNPGIGQRSGINHLQQPQIPGIQSSNAPQSEQAAAAAAAAQQHGRQGQARQVQPDELKTSSADTPKKERKNRPGMKFGAKKKSWVWSWFVQDNSDPNIAACDYCGKIIIRLASDKGSPKKLSEHLRTHKLNKDTINYSRSVPIDGYGVTFTNSGEPINYPSNYEQAPQSTQTSAAGSVAGNAVALDDDKRRSAPPKTKQADFNTVASAPKRFLSAEFDNSPYTSMKFHRHLMKFLTENKLPINAIKSKSFRQLIYDLRSDSVNDLLELTNLYSSLIEVSRYSDGPGNPDPEASAVNALANVVENKMNNS</sequence>
<evidence type="ECO:0000256" key="4">
    <source>
        <dbReference type="PROSITE-ProRule" id="PRU00027"/>
    </source>
</evidence>
<dbReference type="GO" id="GO:0003677">
    <property type="term" value="F:DNA binding"/>
    <property type="evidence" value="ECO:0007669"/>
    <property type="project" value="InterPro"/>
</dbReference>
<organism evidence="7 8">
    <name type="scientific">Scheffersomyces stipitis (strain ATCC 58785 / CBS 6054 / NBRC 10063 / NRRL Y-11545)</name>
    <name type="common">Yeast</name>
    <name type="synonym">Pichia stipitis</name>
    <dbReference type="NCBI Taxonomy" id="322104"/>
    <lineage>
        <taxon>Eukaryota</taxon>
        <taxon>Fungi</taxon>
        <taxon>Dikarya</taxon>
        <taxon>Ascomycota</taxon>
        <taxon>Saccharomycotina</taxon>
        <taxon>Pichiomycetes</taxon>
        <taxon>Debaryomycetaceae</taxon>
        <taxon>Scheffersomyces</taxon>
    </lineage>
</organism>
<dbReference type="HOGENOM" id="CLU_049195_0_0_1"/>
<evidence type="ECO:0000256" key="1">
    <source>
        <dbReference type="ARBA" id="ARBA00022723"/>
    </source>
</evidence>
<dbReference type="GO" id="GO:0008270">
    <property type="term" value="F:zinc ion binding"/>
    <property type="evidence" value="ECO:0007669"/>
    <property type="project" value="UniProtKB-KW"/>
</dbReference>
<protein>
    <submittedName>
        <fullName evidence="7">Hypotehtical protein</fullName>
    </submittedName>
</protein>
<feature type="compositionally biased region" description="Low complexity" evidence="5">
    <location>
        <begin position="47"/>
        <end position="66"/>
    </location>
</feature>
<keyword evidence="2 4" id="KW-0863">Zinc-finger</keyword>